<dbReference type="SUPFAM" id="SSF52172">
    <property type="entry name" value="CheY-like"/>
    <property type="match status" value="1"/>
</dbReference>
<keyword evidence="1 9" id="KW-0645">Protease</keyword>
<evidence type="ECO:0000313" key="13">
    <source>
        <dbReference type="Proteomes" id="UP000469724"/>
    </source>
</evidence>
<keyword evidence="13" id="KW-1185">Reference proteome</keyword>
<accession>A0A7K3NHY5</accession>
<dbReference type="SUPFAM" id="SSF52540">
    <property type="entry name" value="P-loop containing nucleoside triphosphate hydrolases"/>
    <property type="match status" value="1"/>
</dbReference>
<dbReference type="SMART" id="SM00448">
    <property type="entry name" value="REC"/>
    <property type="match status" value="1"/>
</dbReference>
<dbReference type="InterPro" id="IPR054594">
    <property type="entry name" value="Lon_lid"/>
</dbReference>
<dbReference type="Gene3D" id="1.10.8.60">
    <property type="match status" value="1"/>
</dbReference>
<dbReference type="GO" id="GO:0000160">
    <property type="term" value="P:phosphorelay signal transduction system"/>
    <property type="evidence" value="ECO:0007669"/>
    <property type="project" value="InterPro"/>
</dbReference>
<evidence type="ECO:0000313" key="12">
    <source>
        <dbReference type="EMBL" id="NDY55790.1"/>
    </source>
</evidence>
<proteinExistence type="inferred from homology"/>
<dbReference type="Gene3D" id="3.40.50.300">
    <property type="entry name" value="P-loop containing nucleotide triphosphate hydrolases"/>
    <property type="match status" value="1"/>
</dbReference>
<evidence type="ECO:0000256" key="2">
    <source>
        <dbReference type="ARBA" id="ARBA00022741"/>
    </source>
</evidence>
<evidence type="ECO:0000256" key="9">
    <source>
        <dbReference type="PROSITE-ProRule" id="PRU01122"/>
    </source>
</evidence>
<feature type="binding site" evidence="7">
    <location>
        <begin position="249"/>
        <end position="256"/>
    </location>
    <ligand>
        <name>ATP</name>
        <dbReference type="ChEBI" id="CHEBI:30616"/>
    </ligand>
</feature>
<dbReference type="InterPro" id="IPR027065">
    <property type="entry name" value="Lon_Prtase"/>
</dbReference>
<comment type="catalytic activity">
    <reaction evidence="9">
        <text>Hydrolysis of proteins in presence of ATP.</text>
        <dbReference type="EC" id="3.4.21.53"/>
    </reaction>
</comment>
<dbReference type="CDD" id="cd17536">
    <property type="entry name" value="REC_YesN-like"/>
    <property type="match status" value="1"/>
</dbReference>
<dbReference type="GO" id="GO:0006508">
    <property type="term" value="P:proteolysis"/>
    <property type="evidence" value="ECO:0007669"/>
    <property type="project" value="UniProtKB-KW"/>
</dbReference>
<dbReference type="InterPro" id="IPR003959">
    <property type="entry name" value="ATPase_AAA_core"/>
</dbReference>
<dbReference type="GO" id="GO:0016887">
    <property type="term" value="F:ATP hydrolysis activity"/>
    <property type="evidence" value="ECO:0007669"/>
    <property type="project" value="InterPro"/>
</dbReference>
<evidence type="ECO:0000256" key="3">
    <source>
        <dbReference type="ARBA" id="ARBA00022801"/>
    </source>
</evidence>
<dbReference type="Pfam" id="PF00072">
    <property type="entry name" value="Response_reg"/>
    <property type="match status" value="1"/>
</dbReference>
<dbReference type="PROSITE" id="PS01046">
    <property type="entry name" value="LON_SER"/>
    <property type="match status" value="1"/>
</dbReference>
<dbReference type="InterPro" id="IPR008269">
    <property type="entry name" value="Lon_proteolytic"/>
</dbReference>
<keyword evidence="8" id="KW-0597">Phosphoprotein</keyword>
<evidence type="ECO:0000256" key="7">
    <source>
        <dbReference type="PIRSR" id="PIRSR001174-2"/>
    </source>
</evidence>
<dbReference type="Gene3D" id="1.20.5.5270">
    <property type="match status" value="1"/>
</dbReference>
<dbReference type="InterPro" id="IPR008268">
    <property type="entry name" value="Peptidase_S16_AS"/>
</dbReference>
<dbReference type="Gene3D" id="3.30.230.10">
    <property type="match status" value="1"/>
</dbReference>
<dbReference type="Gene3D" id="3.40.50.2300">
    <property type="match status" value="1"/>
</dbReference>
<evidence type="ECO:0000256" key="1">
    <source>
        <dbReference type="ARBA" id="ARBA00022670"/>
    </source>
</evidence>
<feature type="active site" evidence="6 9">
    <location>
        <position position="574"/>
    </location>
</feature>
<dbReference type="PROSITE" id="PS51786">
    <property type="entry name" value="LON_PROTEOLYTIC"/>
    <property type="match status" value="1"/>
</dbReference>
<keyword evidence="2 7" id="KW-0547">Nucleotide-binding</keyword>
<dbReference type="InterPro" id="IPR014721">
    <property type="entry name" value="Ribsml_uS5_D2-typ_fold_subgr"/>
</dbReference>
<dbReference type="GO" id="GO:0030163">
    <property type="term" value="P:protein catabolic process"/>
    <property type="evidence" value="ECO:0007669"/>
    <property type="project" value="InterPro"/>
</dbReference>
<dbReference type="InterPro" id="IPR020568">
    <property type="entry name" value="Ribosomal_Su5_D2-typ_SF"/>
</dbReference>
<dbReference type="EMBL" id="JAAGRQ010000009">
    <property type="protein sequence ID" value="NDY55790.1"/>
    <property type="molecule type" value="Genomic_DNA"/>
</dbReference>
<feature type="domain" description="Lon proteolytic" evidence="11">
    <location>
        <begin position="487"/>
        <end position="668"/>
    </location>
</feature>
<dbReference type="PIRSF" id="PIRSF001174">
    <property type="entry name" value="Lon_proteas"/>
    <property type="match status" value="1"/>
</dbReference>
<dbReference type="InterPro" id="IPR001789">
    <property type="entry name" value="Sig_transdc_resp-reg_receiver"/>
</dbReference>
<dbReference type="AlphaFoldDB" id="A0A7K3NHY5"/>
<dbReference type="InterPro" id="IPR003593">
    <property type="entry name" value="AAA+_ATPase"/>
</dbReference>
<evidence type="ECO:0000256" key="5">
    <source>
        <dbReference type="ARBA" id="ARBA00022840"/>
    </source>
</evidence>
<dbReference type="GO" id="GO:0005524">
    <property type="term" value="F:ATP binding"/>
    <property type="evidence" value="ECO:0007669"/>
    <property type="project" value="UniProtKB-KW"/>
</dbReference>
<dbReference type="SMART" id="SM00382">
    <property type="entry name" value="AAA"/>
    <property type="match status" value="1"/>
</dbReference>
<dbReference type="GO" id="GO:0004176">
    <property type="term" value="F:ATP-dependent peptidase activity"/>
    <property type="evidence" value="ECO:0007669"/>
    <property type="project" value="UniProtKB-UniRule"/>
</dbReference>
<dbReference type="InterPro" id="IPR027417">
    <property type="entry name" value="P-loop_NTPase"/>
</dbReference>
<dbReference type="PROSITE" id="PS50110">
    <property type="entry name" value="RESPONSE_REGULATORY"/>
    <property type="match status" value="1"/>
</dbReference>
<dbReference type="PRINTS" id="PR00830">
    <property type="entry name" value="ENDOLAPTASE"/>
</dbReference>
<keyword evidence="4 9" id="KW-0720">Serine protease</keyword>
<evidence type="ECO:0000256" key="6">
    <source>
        <dbReference type="PIRSR" id="PIRSR001174-1"/>
    </source>
</evidence>
<dbReference type="SUPFAM" id="SSF54211">
    <property type="entry name" value="Ribosomal protein S5 domain 2-like"/>
    <property type="match status" value="1"/>
</dbReference>
<feature type="domain" description="Response regulatory" evidence="10">
    <location>
        <begin position="117"/>
        <end position="231"/>
    </location>
</feature>
<organism evidence="12 13">
    <name type="scientific">Desulfolutivibrio sulfodismutans</name>
    <dbReference type="NCBI Taxonomy" id="63561"/>
    <lineage>
        <taxon>Bacteria</taxon>
        <taxon>Pseudomonadati</taxon>
        <taxon>Thermodesulfobacteriota</taxon>
        <taxon>Desulfovibrionia</taxon>
        <taxon>Desulfovibrionales</taxon>
        <taxon>Desulfovibrionaceae</taxon>
        <taxon>Desulfolutivibrio</taxon>
    </lineage>
</organism>
<dbReference type="RefSeq" id="WP_163300843.1">
    <property type="nucleotide sequence ID" value="NZ_JAAGRQ010000009.1"/>
</dbReference>
<dbReference type="Pfam" id="PF22667">
    <property type="entry name" value="Lon_lid"/>
    <property type="match status" value="1"/>
</dbReference>
<dbReference type="Proteomes" id="UP000469724">
    <property type="component" value="Unassembled WGS sequence"/>
</dbReference>
<evidence type="ECO:0000259" key="10">
    <source>
        <dbReference type="PROSITE" id="PS50110"/>
    </source>
</evidence>
<evidence type="ECO:0000256" key="4">
    <source>
        <dbReference type="ARBA" id="ARBA00022825"/>
    </source>
</evidence>
<dbReference type="Pfam" id="PF05362">
    <property type="entry name" value="Lon_C"/>
    <property type="match status" value="1"/>
</dbReference>
<keyword evidence="5 7" id="KW-0067">ATP-binding</keyword>
<dbReference type="InterPro" id="IPR004815">
    <property type="entry name" value="Lon_bac/euk-typ"/>
</dbReference>
<dbReference type="GO" id="GO:0004252">
    <property type="term" value="F:serine-type endopeptidase activity"/>
    <property type="evidence" value="ECO:0007669"/>
    <property type="project" value="UniProtKB-UniRule"/>
</dbReference>
<reference evidence="12 13" key="1">
    <citation type="submission" date="2020-02" db="EMBL/GenBank/DDBJ databases">
        <title>Comparative genomics of sulfur disproportionating microorganisms.</title>
        <authorList>
            <person name="Ward L.M."/>
            <person name="Bertran E."/>
            <person name="Johnston D.T."/>
        </authorList>
    </citation>
    <scope>NUCLEOTIDE SEQUENCE [LARGE SCALE GENOMIC DNA]</scope>
    <source>
        <strain evidence="12 13">DSM 3696</strain>
    </source>
</reference>
<name>A0A7K3NHY5_9BACT</name>
<evidence type="ECO:0000256" key="8">
    <source>
        <dbReference type="PROSITE-ProRule" id="PRU00169"/>
    </source>
</evidence>
<sequence>MIFFRKNDDTPQAPEPGPQGLAERARAAELPPAAREAVDAELARLANTDPSAAEYAISTNYVELLLSLPWNAVTPDSLDLERAEAVLDASHAGLGQIKDRILEHLASRTMRQKSEAWILVVDDEPIARENLRHVLVREGYRVETAENGQAALERVRRFEFDLIVTDLKMDRMDGLQLLDKAKAVSPATKIMIVTGYATVDTAVRAIKTGAVHYLTKPIDLDEFRASVRGILAQRPAESASRSPILCFVGPPGVGKTSVGMAIAQAMGRTFTRMSLADLRDDAELRGHRRTYVGALPGRVISALRGLSVRNPVFMLDEVDKIGRDVKGDPAQALLEILDPEQNCRFVDRYMEVPFDLSGVFFIATANSTERLAGPVLDRMEVVPFTGYSEEEKIEIATRFLAPRQLREHGLTHPYPEFTREALQGIIRGYTNEAGVRGLEREIARVCRKIARVCLSEGKTGFAGDIAPDMAVSLLGPRRFSHETAGHGPQIGEAVGLVWSETGGEIVSVEVSRMRGASRLLLTGSLGEVLKESGQIALSHLRSNAVDFGIDPGFFSEHDIHIHIPAGGVSKDGPSAGLTMAVALFSLLSGRPTSPGMAFSGEISLSGRVLRVAGVREKLLAAVRAGITSVVLPMENAAEVEEAGRSMASLPRIVLVSEVRQALAAAFDAPSGPTPPEAKP</sequence>
<comment type="caution">
    <text evidence="12">The sequence shown here is derived from an EMBL/GenBank/DDBJ whole genome shotgun (WGS) entry which is preliminary data.</text>
</comment>
<feature type="active site" evidence="6 9">
    <location>
        <position position="617"/>
    </location>
</feature>
<dbReference type="EC" id="3.4.21.53" evidence="9"/>
<dbReference type="PANTHER" id="PTHR10046">
    <property type="entry name" value="ATP DEPENDENT LON PROTEASE FAMILY MEMBER"/>
    <property type="match status" value="1"/>
</dbReference>
<comment type="similarity">
    <text evidence="9">Belongs to the peptidase S16 family.</text>
</comment>
<evidence type="ECO:0000259" key="11">
    <source>
        <dbReference type="PROSITE" id="PS51786"/>
    </source>
</evidence>
<protein>
    <recommendedName>
        <fullName evidence="9">endopeptidase La</fullName>
        <ecNumber evidence="9">3.4.21.53</ecNumber>
    </recommendedName>
</protein>
<gene>
    <name evidence="12" type="ORF">G3N56_03410</name>
</gene>
<feature type="modified residue" description="4-aspartylphosphate" evidence="8">
    <location>
        <position position="166"/>
    </location>
</feature>
<keyword evidence="3 9" id="KW-0378">Hydrolase</keyword>
<dbReference type="Pfam" id="PF00004">
    <property type="entry name" value="AAA"/>
    <property type="match status" value="1"/>
</dbReference>
<dbReference type="InterPro" id="IPR011006">
    <property type="entry name" value="CheY-like_superfamily"/>
</dbReference>